<dbReference type="AlphaFoldDB" id="A0A9W6T6U5"/>
<dbReference type="EMBL" id="BSXN01002824">
    <property type="protein sequence ID" value="GME77728.1"/>
    <property type="molecule type" value="Genomic_DNA"/>
</dbReference>
<keyword evidence="3" id="KW-1185">Reference proteome</keyword>
<feature type="region of interest" description="Disordered" evidence="1">
    <location>
        <begin position="19"/>
        <end position="51"/>
    </location>
</feature>
<organism evidence="2 3">
    <name type="scientific">Candida boidinii</name>
    <name type="common">Yeast</name>
    <dbReference type="NCBI Taxonomy" id="5477"/>
    <lineage>
        <taxon>Eukaryota</taxon>
        <taxon>Fungi</taxon>
        <taxon>Dikarya</taxon>
        <taxon>Ascomycota</taxon>
        <taxon>Saccharomycotina</taxon>
        <taxon>Pichiomycetes</taxon>
        <taxon>Pichiales</taxon>
        <taxon>Pichiaceae</taxon>
        <taxon>Ogataea</taxon>
        <taxon>Ogataea/Candida clade</taxon>
    </lineage>
</organism>
<name>A0A9W6T6U5_CANBO</name>
<protein>
    <submittedName>
        <fullName evidence="2">Unnamed protein product</fullName>
    </submittedName>
</protein>
<evidence type="ECO:0000313" key="2">
    <source>
        <dbReference type="EMBL" id="GME77728.1"/>
    </source>
</evidence>
<evidence type="ECO:0000256" key="1">
    <source>
        <dbReference type="SAM" id="MobiDB-lite"/>
    </source>
</evidence>
<evidence type="ECO:0000313" key="3">
    <source>
        <dbReference type="Proteomes" id="UP001165120"/>
    </source>
</evidence>
<reference evidence="2" key="1">
    <citation type="submission" date="2023-04" db="EMBL/GenBank/DDBJ databases">
        <title>Candida boidinii NBRC 10035.</title>
        <authorList>
            <person name="Ichikawa N."/>
            <person name="Sato H."/>
            <person name="Tonouchi N."/>
        </authorList>
    </citation>
    <scope>NUCLEOTIDE SEQUENCE</scope>
    <source>
        <strain evidence="2">NBRC 10035</strain>
    </source>
</reference>
<proteinExistence type="predicted"/>
<comment type="caution">
    <text evidence="2">The sequence shown here is derived from an EMBL/GenBank/DDBJ whole genome shotgun (WGS) entry which is preliminary data.</text>
</comment>
<feature type="compositionally biased region" description="Low complexity" evidence="1">
    <location>
        <begin position="19"/>
        <end position="49"/>
    </location>
</feature>
<dbReference type="Proteomes" id="UP001165120">
    <property type="component" value="Unassembled WGS sequence"/>
</dbReference>
<accession>A0A9W6T6U5</accession>
<sequence length="192" mass="20867">MSRFSKIFGSILHSNDPNSAINSNSDSSSNIYAKNSSNGNIDNSNGSNNHLRLKDEYHTDKLNKVIPNSPIKLSIKIESPPLMLYGPPESCSGAFFSGLLVLDVFNDDQNLSSVLSNIENNNYAKSPILTPNKNVRNLYNVEPVGSSSIQPVAGLSSSDDIAPTISVSALTKDQLLNDYVELQSYNSTMPRL</sequence>
<gene>
    <name evidence="2" type="ORF">Cboi02_000562000</name>
</gene>